<dbReference type="Pfam" id="PF12762">
    <property type="entry name" value="DDE_Tnp_IS1595"/>
    <property type="match status" value="1"/>
</dbReference>
<reference evidence="2 3" key="1">
    <citation type="submission" date="2019-03" db="EMBL/GenBank/DDBJ databases">
        <title>Genomic Encyclopedia of Type Strains, Phase IV (KMG-IV): sequencing the most valuable type-strain genomes for metagenomic binning, comparative biology and taxonomic classification.</title>
        <authorList>
            <person name="Goeker M."/>
        </authorList>
    </citation>
    <scope>NUCLEOTIDE SEQUENCE [LARGE SCALE GENOMIC DNA]</scope>
    <source>
        <strain evidence="2 3">LX-B</strain>
    </source>
</reference>
<evidence type="ECO:0000259" key="1">
    <source>
        <dbReference type="SMART" id="SM01126"/>
    </source>
</evidence>
<dbReference type="InterPro" id="IPR024445">
    <property type="entry name" value="Tnp_ISXO2-like"/>
</dbReference>
<comment type="caution">
    <text evidence="2">The sequence shown here is derived from an EMBL/GenBank/DDBJ whole genome shotgun (WGS) entry which is preliminary data.</text>
</comment>
<proteinExistence type="predicted"/>
<dbReference type="EMBL" id="SLUN01000009">
    <property type="protein sequence ID" value="TCL70753.1"/>
    <property type="molecule type" value="Genomic_DNA"/>
</dbReference>
<dbReference type="Proteomes" id="UP000295008">
    <property type="component" value="Unassembled WGS sequence"/>
</dbReference>
<dbReference type="RefSeq" id="WP_132014031.1">
    <property type="nucleotide sequence ID" value="NZ_SLUN01000009.1"/>
</dbReference>
<organism evidence="2 3">
    <name type="scientific">Hydrogenispora ethanolica</name>
    <dbReference type="NCBI Taxonomy" id="1082276"/>
    <lineage>
        <taxon>Bacteria</taxon>
        <taxon>Bacillati</taxon>
        <taxon>Bacillota</taxon>
        <taxon>Hydrogenispora</taxon>
    </lineage>
</organism>
<keyword evidence="3" id="KW-1185">Reference proteome</keyword>
<dbReference type="OrthoDB" id="9769409at2"/>
<accession>A0A4R1RVR1</accession>
<dbReference type="InterPro" id="IPR024442">
    <property type="entry name" value="Transposase_Zn_ribbon"/>
</dbReference>
<evidence type="ECO:0000313" key="3">
    <source>
        <dbReference type="Proteomes" id="UP000295008"/>
    </source>
</evidence>
<sequence>MAKQEALSFMEFKNKFNSEDACREHLFKMRWPDGFKCPRCGNETYYVIATRNHYECTSCHYQASVIVGTVMEKTHIKLEKWFWAIYFIGRDKRGCSAMMLSKELEISYKAAWFMLHRIRKAMADRDSKYLLAGVVELDDAYFGAPEEEGKRGRGTSKAKVIVGLSLNDESHPQFLKMEVVNDLKKQTIAEFAHSNIESGSTISSDAYHSYRNLQKEGYKLEFKTFNPKEDPEHLKWLHTIVSNAKAFVAGTFHGLDEKHLQRYLDEFCYRFNRRFFVNELFNRIVNSCITSHKIKYTELTV</sequence>
<evidence type="ECO:0000313" key="2">
    <source>
        <dbReference type="EMBL" id="TCL70753.1"/>
    </source>
</evidence>
<name>A0A4R1RVR1_HYDET</name>
<gene>
    <name evidence="2" type="ORF">EDC14_100970</name>
</gene>
<protein>
    <submittedName>
        <fullName evidence="2">Transposase-like zinc ribbon protein</fullName>
    </submittedName>
</protein>
<dbReference type="NCBIfam" id="NF033547">
    <property type="entry name" value="transpos_IS1595"/>
    <property type="match status" value="1"/>
</dbReference>
<dbReference type="Pfam" id="PF12760">
    <property type="entry name" value="Zn_ribbon_IS1595"/>
    <property type="match status" value="1"/>
</dbReference>
<dbReference type="AlphaFoldDB" id="A0A4R1RVR1"/>
<feature type="domain" description="ISXO2-like transposase" evidence="1">
    <location>
        <begin position="130"/>
        <end position="272"/>
    </location>
</feature>
<dbReference type="SMART" id="SM01126">
    <property type="entry name" value="DDE_Tnp_IS1595"/>
    <property type="match status" value="1"/>
</dbReference>